<sequence length="39" mass="4697">MNALEVSRGMWKSHFWVKYHFKGMPIDAVCVNLFIFVYM</sequence>
<keyword evidence="1" id="KW-1133">Transmembrane helix</keyword>
<evidence type="ECO:0000313" key="2">
    <source>
        <dbReference type="EMBL" id="JAH55585.1"/>
    </source>
</evidence>
<dbReference type="EMBL" id="GBXM01052992">
    <property type="protein sequence ID" value="JAH55585.1"/>
    <property type="molecule type" value="Transcribed_RNA"/>
</dbReference>
<keyword evidence="1" id="KW-0472">Membrane</keyword>
<keyword evidence="1" id="KW-0812">Transmembrane</keyword>
<proteinExistence type="predicted"/>
<accession>A0A0E9TRR1</accession>
<protein>
    <submittedName>
        <fullName evidence="2">Uncharacterized protein</fullName>
    </submittedName>
</protein>
<feature type="transmembrane region" description="Helical" evidence="1">
    <location>
        <begin position="20"/>
        <end position="38"/>
    </location>
</feature>
<name>A0A0E9TRR1_ANGAN</name>
<evidence type="ECO:0000256" key="1">
    <source>
        <dbReference type="SAM" id="Phobius"/>
    </source>
</evidence>
<reference evidence="2" key="1">
    <citation type="submission" date="2014-11" db="EMBL/GenBank/DDBJ databases">
        <authorList>
            <person name="Amaro Gonzalez C."/>
        </authorList>
    </citation>
    <scope>NUCLEOTIDE SEQUENCE</scope>
</reference>
<organism evidence="2">
    <name type="scientific">Anguilla anguilla</name>
    <name type="common">European freshwater eel</name>
    <name type="synonym">Muraena anguilla</name>
    <dbReference type="NCBI Taxonomy" id="7936"/>
    <lineage>
        <taxon>Eukaryota</taxon>
        <taxon>Metazoa</taxon>
        <taxon>Chordata</taxon>
        <taxon>Craniata</taxon>
        <taxon>Vertebrata</taxon>
        <taxon>Euteleostomi</taxon>
        <taxon>Actinopterygii</taxon>
        <taxon>Neopterygii</taxon>
        <taxon>Teleostei</taxon>
        <taxon>Anguilliformes</taxon>
        <taxon>Anguillidae</taxon>
        <taxon>Anguilla</taxon>
    </lineage>
</organism>
<dbReference type="AlphaFoldDB" id="A0A0E9TRR1"/>
<reference evidence="2" key="2">
    <citation type="journal article" date="2015" name="Fish Shellfish Immunol.">
        <title>Early steps in the European eel (Anguilla anguilla)-Vibrio vulnificus interaction in the gills: Role of the RtxA13 toxin.</title>
        <authorList>
            <person name="Callol A."/>
            <person name="Pajuelo D."/>
            <person name="Ebbesson L."/>
            <person name="Teles M."/>
            <person name="MacKenzie S."/>
            <person name="Amaro C."/>
        </authorList>
    </citation>
    <scope>NUCLEOTIDE SEQUENCE</scope>
</reference>